<dbReference type="Proteomes" id="UP000285610">
    <property type="component" value="Unassembled WGS sequence"/>
</dbReference>
<comment type="caution">
    <text evidence="2">The sequence shown here is derived from an EMBL/GenBank/DDBJ whole genome shotgun (WGS) entry which is preliminary data.</text>
</comment>
<dbReference type="EMBL" id="QRQE01000046">
    <property type="protein sequence ID" value="RHM71583.1"/>
    <property type="molecule type" value="Genomic_DNA"/>
</dbReference>
<evidence type="ECO:0000313" key="1">
    <source>
        <dbReference type="EMBL" id="RGQ65600.1"/>
    </source>
</evidence>
<evidence type="ECO:0000313" key="3">
    <source>
        <dbReference type="EMBL" id="RHG20482.1"/>
    </source>
</evidence>
<evidence type="ECO:0000313" key="2">
    <source>
        <dbReference type="EMBL" id="RHD06807.1"/>
    </source>
</evidence>
<dbReference type="EMBL" id="QSIR01000010">
    <property type="protein sequence ID" value="RHD06807.1"/>
    <property type="molecule type" value="Genomic_DNA"/>
</dbReference>
<accession>A0A2N5P0E3</accession>
<dbReference type="EMBL" id="QRTJ01000024">
    <property type="protein sequence ID" value="RGQ65600.1"/>
    <property type="molecule type" value="Genomic_DNA"/>
</dbReference>
<gene>
    <name evidence="4" type="ORF">DW142_13435</name>
    <name evidence="3" type="ORF">DW270_05920</name>
    <name evidence="2" type="ORF">DW812_08560</name>
    <name evidence="1" type="ORF">DWY88_11520</name>
    <name evidence="5" type="ORF">DWZ50_15335</name>
</gene>
<dbReference type="Proteomes" id="UP000285697">
    <property type="component" value="Unassembled WGS sequence"/>
</dbReference>
<evidence type="ECO:0000313" key="10">
    <source>
        <dbReference type="Proteomes" id="UP000286137"/>
    </source>
</evidence>
<evidence type="ECO:0000313" key="5">
    <source>
        <dbReference type="EMBL" id="RHM71583.1"/>
    </source>
</evidence>
<dbReference type="Proteomes" id="UP000286137">
    <property type="component" value="Unassembled WGS sequence"/>
</dbReference>
<name>A0A2N5P0E3_MEDGN</name>
<dbReference type="Proteomes" id="UP000283992">
    <property type="component" value="Unassembled WGS sequence"/>
</dbReference>
<dbReference type="EMBL" id="QRLN01000023">
    <property type="protein sequence ID" value="RHJ09251.1"/>
    <property type="molecule type" value="Genomic_DNA"/>
</dbReference>
<proteinExistence type="predicted"/>
<evidence type="ECO:0000313" key="4">
    <source>
        <dbReference type="EMBL" id="RHJ09251.1"/>
    </source>
</evidence>
<dbReference type="EMBL" id="QRIA01000006">
    <property type="protein sequence ID" value="RHG20482.1"/>
    <property type="molecule type" value="Genomic_DNA"/>
</dbReference>
<evidence type="ECO:0000313" key="8">
    <source>
        <dbReference type="Proteomes" id="UP000285610"/>
    </source>
</evidence>
<evidence type="ECO:0000313" key="7">
    <source>
        <dbReference type="Proteomes" id="UP000284472"/>
    </source>
</evidence>
<dbReference type="Proteomes" id="UP000284472">
    <property type="component" value="Unassembled WGS sequence"/>
</dbReference>
<evidence type="ECO:0000313" key="6">
    <source>
        <dbReference type="Proteomes" id="UP000283992"/>
    </source>
</evidence>
<organism evidence="2 7">
    <name type="scientific">Mediterraneibacter gnavus</name>
    <name type="common">Ruminococcus gnavus</name>
    <dbReference type="NCBI Taxonomy" id="33038"/>
    <lineage>
        <taxon>Bacteria</taxon>
        <taxon>Bacillati</taxon>
        <taxon>Bacillota</taxon>
        <taxon>Clostridia</taxon>
        <taxon>Lachnospirales</taxon>
        <taxon>Lachnospiraceae</taxon>
        <taxon>Mediterraneibacter</taxon>
    </lineage>
</organism>
<dbReference type="AlphaFoldDB" id="A0A2N5P0E3"/>
<protein>
    <submittedName>
        <fullName evidence="2">Uncharacterized protein</fullName>
    </submittedName>
</protein>
<reference evidence="6 7" key="1">
    <citation type="submission" date="2018-08" db="EMBL/GenBank/DDBJ databases">
        <title>A genome reference for cultivated species of the human gut microbiota.</title>
        <authorList>
            <person name="Zou Y."/>
            <person name="Xue W."/>
            <person name="Luo G."/>
        </authorList>
    </citation>
    <scope>NUCLEOTIDE SEQUENCE [LARGE SCALE GENOMIC DNA]</scope>
    <source>
        <strain evidence="1 10">AF27-4BH</strain>
        <strain evidence="5 8">AF33-12</strain>
        <strain evidence="4 6">AM12-54</strain>
        <strain evidence="3 9">AM22-7AC</strain>
        <strain evidence="2 7">AM32-6</strain>
    </source>
</reference>
<sequence length="81" mass="9524">MFVSKNWFVINGNLYAKKYIKDLRYVFPGTRNNTIWITYYNNKRLTLPFSSIDLSGDNGEEMKRILNKIMRGDQSIVVNAK</sequence>
<evidence type="ECO:0000313" key="9">
    <source>
        <dbReference type="Proteomes" id="UP000285697"/>
    </source>
</evidence>